<proteinExistence type="predicted"/>
<protein>
    <submittedName>
        <fullName evidence="2">Uncharacterized protein</fullName>
    </submittedName>
</protein>
<dbReference type="PANTHER" id="PTHR35166:SF11">
    <property type="entry name" value="OS05G0151550 PROTEIN"/>
    <property type="match status" value="1"/>
</dbReference>
<feature type="coiled-coil region" evidence="1">
    <location>
        <begin position="71"/>
        <end position="98"/>
    </location>
</feature>
<dbReference type="PaxDb" id="65489-OBART05G03650.1"/>
<keyword evidence="3" id="KW-1185">Reference proteome</keyword>
<dbReference type="AlphaFoldDB" id="A0A0D3G3C4"/>
<reference evidence="2" key="1">
    <citation type="journal article" date="2009" name="Rice">
        <title>De Novo Next Generation Sequencing of Plant Genomes.</title>
        <authorList>
            <person name="Rounsley S."/>
            <person name="Marri P.R."/>
            <person name="Yu Y."/>
            <person name="He R."/>
            <person name="Sisneros N."/>
            <person name="Goicoechea J.L."/>
            <person name="Lee S.J."/>
            <person name="Angelova A."/>
            <person name="Kudrna D."/>
            <person name="Luo M."/>
            <person name="Affourtit J."/>
            <person name="Desany B."/>
            <person name="Knight J."/>
            <person name="Niazi F."/>
            <person name="Egholm M."/>
            <person name="Wing R.A."/>
        </authorList>
    </citation>
    <scope>NUCLEOTIDE SEQUENCE [LARGE SCALE GENOMIC DNA]</scope>
    <source>
        <strain evidence="2">cv. IRGC 105608</strain>
    </source>
</reference>
<organism evidence="2">
    <name type="scientific">Oryza barthii</name>
    <dbReference type="NCBI Taxonomy" id="65489"/>
    <lineage>
        <taxon>Eukaryota</taxon>
        <taxon>Viridiplantae</taxon>
        <taxon>Streptophyta</taxon>
        <taxon>Embryophyta</taxon>
        <taxon>Tracheophyta</taxon>
        <taxon>Spermatophyta</taxon>
        <taxon>Magnoliopsida</taxon>
        <taxon>Liliopsida</taxon>
        <taxon>Poales</taxon>
        <taxon>Poaceae</taxon>
        <taxon>BOP clade</taxon>
        <taxon>Oryzoideae</taxon>
        <taxon>Oryzeae</taxon>
        <taxon>Oryzinae</taxon>
        <taxon>Oryza</taxon>
    </lineage>
</organism>
<dbReference type="Proteomes" id="UP000026960">
    <property type="component" value="Chromosome 5"/>
</dbReference>
<name>A0A0D3G3C4_9ORYZ</name>
<sequence>MAAAFKHTGDAAEVGTTTGCAAAAVAGPRRVKLPMPQATIGFILAWRKGPSPNLEEMDDSEFLSPEHRRQREELQAYLDKLDLEFDEFQDEVRREVQETGGYLQTFDEAAHAETEKVVAQAREEWVGIDWAALHRL</sequence>
<keyword evidence="1" id="KW-0175">Coiled coil</keyword>
<dbReference type="HOGENOM" id="CLU_118302_1_0_1"/>
<accession>A0A0D3G3C4</accession>
<dbReference type="PANTHER" id="PTHR35166">
    <property type="entry name" value="OS05G0193700 PROTEIN-RELATED"/>
    <property type="match status" value="1"/>
</dbReference>
<dbReference type="EnsemblPlants" id="OBART05G03650.1">
    <property type="protein sequence ID" value="OBART05G03650.1"/>
    <property type="gene ID" value="OBART05G03650"/>
</dbReference>
<dbReference type="Gramene" id="OBART05G03650.1">
    <property type="protein sequence ID" value="OBART05G03650.1"/>
    <property type="gene ID" value="OBART05G03650"/>
</dbReference>
<evidence type="ECO:0000256" key="1">
    <source>
        <dbReference type="SAM" id="Coils"/>
    </source>
</evidence>
<evidence type="ECO:0000313" key="2">
    <source>
        <dbReference type="EnsemblPlants" id="OBART05G03650.1"/>
    </source>
</evidence>
<evidence type="ECO:0000313" key="3">
    <source>
        <dbReference type="Proteomes" id="UP000026960"/>
    </source>
</evidence>
<reference evidence="2" key="2">
    <citation type="submission" date="2015-03" db="UniProtKB">
        <authorList>
            <consortium name="EnsemblPlants"/>
        </authorList>
    </citation>
    <scope>IDENTIFICATION</scope>
</reference>